<keyword evidence="2" id="KW-0489">Methyltransferase</keyword>
<keyword evidence="3" id="KW-0808">Transferase</keyword>
<dbReference type="GO" id="GO:0008173">
    <property type="term" value="F:RNA methyltransferase activity"/>
    <property type="evidence" value="ECO:0007669"/>
    <property type="project" value="InterPro"/>
</dbReference>
<dbReference type="PANTHER" id="PTHR43191:SF2">
    <property type="entry name" value="RRNA METHYLTRANSFERASE 3, MITOCHONDRIAL"/>
    <property type="match status" value="1"/>
</dbReference>
<evidence type="ECO:0000259" key="5">
    <source>
        <dbReference type="Pfam" id="PF22435"/>
    </source>
</evidence>
<organism evidence="6 7">
    <name type="scientific">Candidatus Borkfalkia excrementigallinarum</name>
    <dbReference type="NCBI Taxonomy" id="2838506"/>
    <lineage>
        <taxon>Bacteria</taxon>
        <taxon>Bacillati</taxon>
        <taxon>Bacillota</taxon>
        <taxon>Clostridia</taxon>
        <taxon>Christensenellales</taxon>
        <taxon>Christensenellaceae</taxon>
        <taxon>Candidatus Borkfalkia</taxon>
    </lineage>
</organism>
<protein>
    <recommendedName>
        <fullName evidence="8">RNA methyltransferase</fullName>
    </recommendedName>
</protein>
<reference evidence="6" key="1">
    <citation type="journal article" date="2021" name="PeerJ">
        <title>Extensive microbial diversity within the chicken gut microbiome revealed by metagenomics and culture.</title>
        <authorList>
            <person name="Gilroy R."/>
            <person name="Ravi A."/>
            <person name="Getino M."/>
            <person name="Pursley I."/>
            <person name="Horton D.L."/>
            <person name="Alikhan N.F."/>
            <person name="Baker D."/>
            <person name="Gharbi K."/>
            <person name="Hall N."/>
            <person name="Watson M."/>
            <person name="Adriaenssens E.M."/>
            <person name="Foster-Nyarko E."/>
            <person name="Jarju S."/>
            <person name="Secka A."/>
            <person name="Antonio M."/>
            <person name="Oren A."/>
            <person name="Chaudhuri R.R."/>
            <person name="La Ragione R."/>
            <person name="Hildebrand F."/>
            <person name="Pallen M.J."/>
        </authorList>
    </citation>
    <scope>NUCLEOTIDE SEQUENCE</scope>
    <source>
        <strain evidence="6">1345</strain>
    </source>
</reference>
<dbReference type="GO" id="GO:0003723">
    <property type="term" value="F:RNA binding"/>
    <property type="evidence" value="ECO:0007669"/>
    <property type="project" value="InterPro"/>
</dbReference>
<feature type="domain" description="MRM3-like substrate binding" evidence="5">
    <location>
        <begin position="40"/>
        <end position="130"/>
    </location>
</feature>
<dbReference type="InterPro" id="IPR029028">
    <property type="entry name" value="Alpha/beta_knot_MTases"/>
</dbReference>
<dbReference type="InterPro" id="IPR029064">
    <property type="entry name" value="Ribosomal_eL30-like_sf"/>
</dbReference>
<evidence type="ECO:0000256" key="2">
    <source>
        <dbReference type="ARBA" id="ARBA00022603"/>
    </source>
</evidence>
<sequence length="306" mass="33789">MLKTHKRLDKRSKKCYCLGMNTDIAQIIEEYGFQAIGEQNPKIKQIRGILSNSKPNPQKLFAAEGIWMLGMCEKFGTPIDSLFLCPEHIRTAEAARLAQNIAARTAQRYTVSAKTFEKISERGQPDGLFALAQLPKHDIEAFSPANDAVLLVLDGVEIPGNVGTMMRMADGAGVDAVFLCNRKARLTHPKLIKGSQGAVLSVPFFEFDSVQGCRAWLDSHGFTVYLADTRAKLYYYDEPFGKKTALVMGSERYGISREWYDGSYEMIAIPMCGSCDSLNVGVAATVLAYEAVKKNKFLPQGLKPNG</sequence>
<dbReference type="Gene3D" id="3.40.1280.10">
    <property type="match status" value="1"/>
</dbReference>
<evidence type="ECO:0000256" key="1">
    <source>
        <dbReference type="ARBA" id="ARBA00007228"/>
    </source>
</evidence>
<dbReference type="GO" id="GO:0006396">
    <property type="term" value="P:RNA processing"/>
    <property type="evidence" value="ECO:0007669"/>
    <property type="project" value="InterPro"/>
</dbReference>
<dbReference type="Proteomes" id="UP000886750">
    <property type="component" value="Unassembled WGS sequence"/>
</dbReference>
<dbReference type="Gene3D" id="3.30.1330.30">
    <property type="match status" value="1"/>
</dbReference>
<dbReference type="PANTHER" id="PTHR43191">
    <property type="entry name" value="RRNA METHYLTRANSFERASE 3"/>
    <property type="match status" value="1"/>
</dbReference>
<comment type="similarity">
    <text evidence="1">Belongs to the class IV-like SAM-binding methyltransferase superfamily. RNA methyltransferase TrmH family.</text>
</comment>
<dbReference type="InterPro" id="IPR053888">
    <property type="entry name" value="MRM3-like_sub_bind"/>
</dbReference>
<proteinExistence type="inferred from homology"/>
<reference evidence="6" key="2">
    <citation type="submission" date="2021-04" db="EMBL/GenBank/DDBJ databases">
        <authorList>
            <person name="Gilroy R."/>
        </authorList>
    </citation>
    <scope>NUCLEOTIDE SEQUENCE</scope>
    <source>
        <strain evidence="6">1345</strain>
    </source>
</reference>
<dbReference type="Pfam" id="PF22435">
    <property type="entry name" value="MRM3-like_sub_bind"/>
    <property type="match status" value="1"/>
</dbReference>
<dbReference type="Pfam" id="PF00588">
    <property type="entry name" value="SpoU_methylase"/>
    <property type="match status" value="1"/>
</dbReference>
<comment type="caution">
    <text evidence="6">The sequence shown here is derived from an EMBL/GenBank/DDBJ whole genome shotgun (WGS) entry which is preliminary data.</text>
</comment>
<feature type="domain" description="tRNA/rRNA methyltransferase SpoU type" evidence="4">
    <location>
        <begin position="149"/>
        <end position="289"/>
    </location>
</feature>
<evidence type="ECO:0000256" key="3">
    <source>
        <dbReference type="ARBA" id="ARBA00022679"/>
    </source>
</evidence>
<accession>A0A9D1ZVZ7</accession>
<dbReference type="InterPro" id="IPR029026">
    <property type="entry name" value="tRNA_m1G_MTases_N"/>
</dbReference>
<dbReference type="InterPro" id="IPR051259">
    <property type="entry name" value="rRNA_Methyltransferase"/>
</dbReference>
<evidence type="ECO:0000313" key="6">
    <source>
        <dbReference type="EMBL" id="HIY97182.1"/>
    </source>
</evidence>
<dbReference type="SUPFAM" id="SSF75217">
    <property type="entry name" value="alpha/beta knot"/>
    <property type="match status" value="1"/>
</dbReference>
<evidence type="ECO:0008006" key="8">
    <source>
        <dbReference type="Google" id="ProtNLM"/>
    </source>
</evidence>
<dbReference type="InterPro" id="IPR001537">
    <property type="entry name" value="SpoU_MeTrfase"/>
</dbReference>
<evidence type="ECO:0000259" key="4">
    <source>
        <dbReference type="Pfam" id="PF00588"/>
    </source>
</evidence>
<dbReference type="AlphaFoldDB" id="A0A9D1ZVZ7"/>
<dbReference type="SUPFAM" id="SSF55315">
    <property type="entry name" value="L30e-like"/>
    <property type="match status" value="1"/>
</dbReference>
<dbReference type="GO" id="GO:0032259">
    <property type="term" value="P:methylation"/>
    <property type="evidence" value="ECO:0007669"/>
    <property type="project" value="UniProtKB-KW"/>
</dbReference>
<evidence type="ECO:0000313" key="7">
    <source>
        <dbReference type="Proteomes" id="UP000886750"/>
    </source>
</evidence>
<gene>
    <name evidence="6" type="ORF">H9729_05785</name>
</gene>
<dbReference type="EMBL" id="DXCQ01000053">
    <property type="protein sequence ID" value="HIY97182.1"/>
    <property type="molecule type" value="Genomic_DNA"/>
</dbReference>
<name>A0A9D1ZVZ7_9FIRM</name>